<dbReference type="AlphaFoldDB" id="I7L5I8"/>
<dbReference type="Pfam" id="PF17966">
    <property type="entry name" value="Muc_B2"/>
    <property type="match status" value="3"/>
</dbReference>
<organism evidence="9 10">
    <name type="scientific">Lactobacillus hominis DSM 23910 = CRBIP 24.179</name>
    <dbReference type="NCBI Taxonomy" id="1423758"/>
    <lineage>
        <taxon>Bacteria</taxon>
        <taxon>Bacillati</taxon>
        <taxon>Bacillota</taxon>
        <taxon>Bacilli</taxon>
        <taxon>Lactobacillales</taxon>
        <taxon>Lactobacillaceae</taxon>
        <taxon>Lactobacillus</taxon>
    </lineage>
</organism>
<dbReference type="GeneID" id="82847987"/>
<feature type="transmembrane region" description="Helical" evidence="6">
    <location>
        <begin position="1147"/>
        <end position="1165"/>
    </location>
</feature>
<feature type="compositionally biased region" description="Polar residues" evidence="5">
    <location>
        <begin position="85"/>
        <end position="100"/>
    </location>
</feature>
<accession>I7L5I8</accession>
<protein>
    <submittedName>
        <fullName evidence="9">LPXTG-motif cell wall anchor domain protein</fullName>
    </submittedName>
</protein>
<keyword evidence="6" id="KW-0472">Membrane</keyword>
<feature type="compositionally biased region" description="Low complexity" evidence="5">
    <location>
        <begin position="1052"/>
        <end position="1084"/>
    </location>
</feature>
<dbReference type="Pfam" id="PF04650">
    <property type="entry name" value="YSIRK_signal"/>
    <property type="match status" value="1"/>
</dbReference>
<feature type="compositionally biased region" description="Polar residues" evidence="5">
    <location>
        <begin position="1109"/>
        <end position="1126"/>
    </location>
</feature>
<dbReference type="OrthoDB" id="2206015at2"/>
<dbReference type="InterPro" id="IPR041495">
    <property type="entry name" value="Mub_B2"/>
</dbReference>
<dbReference type="Proteomes" id="UP000009320">
    <property type="component" value="Unassembled WGS sequence"/>
</dbReference>
<keyword evidence="3 7" id="KW-0732">Signal</keyword>
<evidence type="ECO:0000259" key="8">
    <source>
        <dbReference type="PROSITE" id="PS50847"/>
    </source>
</evidence>
<name>I7L5I8_9LACO</name>
<feature type="domain" description="Gram-positive cocci surface proteins LPxTG" evidence="8">
    <location>
        <begin position="1137"/>
        <end position="1171"/>
    </location>
</feature>
<feature type="compositionally biased region" description="Pro residues" evidence="5">
    <location>
        <begin position="1039"/>
        <end position="1051"/>
    </location>
</feature>
<gene>
    <name evidence="9" type="ORF">BN55_07480</name>
</gene>
<evidence type="ECO:0000313" key="10">
    <source>
        <dbReference type="Proteomes" id="UP000009320"/>
    </source>
</evidence>
<keyword evidence="4" id="KW-0572">Peptidoglycan-anchor</keyword>
<keyword evidence="6" id="KW-1133">Transmembrane helix</keyword>
<keyword evidence="1" id="KW-0134">Cell wall</keyword>
<evidence type="ECO:0000256" key="6">
    <source>
        <dbReference type="SAM" id="Phobius"/>
    </source>
</evidence>
<dbReference type="RefSeq" id="WP_008470130.1">
    <property type="nucleotide sequence ID" value="NZ_AYZP01000012.1"/>
</dbReference>
<dbReference type="NCBIfam" id="TIGR01168">
    <property type="entry name" value="YSIRK_signal"/>
    <property type="match status" value="1"/>
</dbReference>
<evidence type="ECO:0000256" key="5">
    <source>
        <dbReference type="SAM" id="MobiDB-lite"/>
    </source>
</evidence>
<proteinExistence type="predicted"/>
<keyword evidence="2" id="KW-0964">Secreted</keyword>
<keyword evidence="6" id="KW-0812">Transmembrane</keyword>
<feature type="compositionally biased region" description="Basic and acidic residues" evidence="5">
    <location>
        <begin position="57"/>
        <end position="73"/>
    </location>
</feature>
<sequence length="1171" mass="128260">MKQDQQPRFSIRKLTIGAVSVMFGLVMLGANNQVHAATTDEGSQTQANTEDSQTQAKTDESTTDSEKILDTKPAKKSVTLRVASQAPSSDNTTVTSQAATKSIPPQAGEDYTAQSKAESPALLFPSDKKQDNSKPTFVDKNGVVTNIEFNAKNKEGQITTIGLNDDTKDSKLIYNTSTASDANFKITITNPTDKTQDITGFGDYAYQFPAWDGTNANIVVDASRTKTDAAGNIVFDGNYSEQGLSLTNFGMAAVVGSSGYSKSAADAAKDPSKIAGFTVVGKLQAGKSATIVVPFTVKDVNRNYPVTTSSPIGIFYKTGFNIADTAFETNLSDQVGKDYFLVDMTGVNANTRELHSVPQSVIDALVKDNKYPTYEDGDASVNNFSFNYYKPGKDDFLTKEAQVNLNGAMKRLDSTLRSFGYKLLNFGSATDVQNGYFYRSEYKFYDAQGKPIQLGTGNISSLFLPVERVIYQKADAPTLLEAQGPDDNDQTYIQTVKNMFTDDASVDTSQIDIHKAGVYPVKVSKDNTSRVFNVVVFNTVTPHAYKSSDANHVDLMPDSIINDDSKNLLKDNGYTVSWVKAPSYDAATNEVPVEIVITDADGRTFNVKDHISVLQKITVNFKDGDQTVAIFPLYSYANNSNTFGDQVSWADSSAKAKWNDTLNNLKEKYVIDSDSVKNALNTVFESQKDDQTVDVKLLTDTTESKIYTRTIEYVGTDKNDSTKNIPVNGAPDGKSRYVQTVTFTRHIIKDGDKVVKTTDWTSDQPAFADVVSKAPKDLGYDLVDKATVAGMSVDSKSDETDLGTIIVTYSMKKTATGDPTTQPSKPILPIDHEATSYTRTIRYVDENNKLLQDPVVQVVTQTRPFVVDKNGNKHYGSWSDNKYEAVKNPVVDGYFTNEKDVDAENAVKDETITIHYTKKQSQTDDPTTNTKPALEQRSKTYTRTINYVDENGAALQTPFKQEVTITKWVSVDPETKKETDVTNWTKADFEAVKNPVIDGYFTNEKDVSAENATKDETITIHYTKKQSQTDDPIIQPDNPVYPLPQPEPQPDVPNDNGDNNNSDNNDVPAPHGEDQPTNPNTDNTSNDEETVKPHASETPAISEKVVATNDVNNGKTNFAHSSAQNTTKKHDDTVRPLPQTGAKQNSASIMGLVVASIAGLFGIAADRKKKN</sequence>
<evidence type="ECO:0000256" key="2">
    <source>
        <dbReference type="ARBA" id="ARBA00022525"/>
    </source>
</evidence>
<dbReference type="InterPro" id="IPR005877">
    <property type="entry name" value="YSIRK_signal_dom"/>
</dbReference>
<evidence type="ECO:0000256" key="1">
    <source>
        <dbReference type="ARBA" id="ARBA00022512"/>
    </source>
</evidence>
<evidence type="ECO:0000256" key="7">
    <source>
        <dbReference type="SAM" id="SignalP"/>
    </source>
</evidence>
<dbReference type="EMBL" id="CAKE01000002">
    <property type="protein sequence ID" value="CCI81392.1"/>
    <property type="molecule type" value="Genomic_DNA"/>
</dbReference>
<reference evidence="9 10" key="1">
    <citation type="submission" date="2012-06" db="EMBL/GenBank/DDBJ databases">
        <title>Draft Genome Sequence of Lactobacillus hominis Strain CRBIP 24.179T, isolated from human intestine.</title>
        <authorList>
            <person name="Cousin S."/>
            <person name="Ma L."/>
            <person name="Bizet C."/>
            <person name="Loux V."/>
            <person name="Bouchier C."/>
            <person name="Clermont D."/>
            <person name="Creno S."/>
        </authorList>
    </citation>
    <scope>NUCLEOTIDE SEQUENCE [LARGE SCALE GENOMIC DNA]</scope>
    <source>
        <strain evidence="10">CRBIP 24.179T</strain>
    </source>
</reference>
<evidence type="ECO:0000313" key="9">
    <source>
        <dbReference type="EMBL" id="CCI81392.1"/>
    </source>
</evidence>
<feature type="region of interest" description="Disordered" evidence="5">
    <location>
        <begin position="37"/>
        <end position="117"/>
    </location>
</feature>
<dbReference type="STRING" id="1423758.FC41_GL000565"/>
<evidence type="ECO:0000256" key="3">
    <source>
        <dbReference type="ARBA" id="ARBA00022729"/>
    </source>
</evidence>
<dbReference type="NCBIfam" id="TIGR01167">
    <property type="entry name" value="LPXTG_anchor"/>
    <property type="match status" value="1"/>
</dbReference>
<dbReference type="InterPro" id="IPR019931">
    <property type="entry name" value="LPXTG_anchor"/>
</dbReference>
<feature type="chain" id="PRO_5009961908" evidence="7">
    <location>
        <begin position="37"/>
        <end position="1171"/>
    </location>
</feature>
<keyword evidence="10" id="KW-1185">Reference proteome</keyword>
<feature type="region of interest" description="Disordered" evidence="5">
    <location>
        <begin position="1022"/>
        <end position="1142"/>
    </location>
</feature>
<comment type="caution">
    <text evidence="9">The sequence shown here is derived from an EMBL/GenBank/DDBJ whole genome shotgun (WGS) entry which is preliminary data.</text>
</comment>
<dbReference type="PATRIC" id="fig|1423758.3.peg.571"/>
<feature type="signal peptide" evidence="7">
    <location>
        <begin position="1"/>
        <end position="36"/>
    </location>
</feature>
<evidence type="ECO:0000256" key="4">
    <source>
        <dbReference type="ARBA" id="ARBA00023088"/>
    </source>
</evidence>
<feature type="compositionally biased region" description="Polar residues" evidence="5">
    <location>
        <begin position="37"/>
        <end position="56"/>
    </location>
</feature>
<dbReference type="Gene3D" id="2.60.40.4300">
    <property type="match status" value="3"/>
</dbReference>
<dbReference type="eggNOG" id="COG3266">
    <property type="taxonomic scope" value="Bacteria"/>
</dbReference>
<dbReference type="PROSITE" id="PS50847">
    <property type="entry name" value="GRAM_POS_ANCHORING"/>
    <property type="match status" value="1"/>
</dbReference>